<dbReference type="InterPro" id="IPR032875">
    <property type="entry name" value="Succ_CoA_lig_flav_dom"/>
</dbReference>
<dbReference type="Proteomes" id="UP001596481">
    <property type="component" value="Unassembled WGS sequence"/>
</dbReference>
<protein>
    <recommendedName>
        <fullName evidence="2">acetate--CoA ligase (ADP-forming)</fullName>
        <ecNumber evidence="2">6.2.1.13</ecNumber>
    </recommendedName>
</protein>
<dbReference type="SUPFAM" id="SSF51735">
    <property type="entry name" value="NAD(P)-binding Rossmann-fold domains"/>
    <property type="match status" value="1"/>
</dbReference>
<dbReference type="Gene3D" id="3.40.50.720">
    <property type="entry name" value="NAD(P)-binding Rossmann-like Domain"/>
    <property type="match status" value="1"/>
</dbReference>
<dbReference type="InterPro" id="IPR003781">
    <property type="entry name" value="CoA-bd"/>
</dbReference>
<dbReference type="PANTHER" id="PTHR42793">
    <property type="entry name" value="COA BINDING DOMAIN CONTAINING PROTEIN"/>
    <property type="match status" value="1"/>
</dbReference>
<dbReference type="Pfam" id="PF13607">
    <property type="entry name" value="Succ_CoA_lig"/>
    <property type="match status" value="1"/>
</dbReference>
<comment type="catalytic activity">
    <reaction evidence="1">
        <text>acetate + ATP + CoA = acetyl-CoA + ADP + phosphate</text>
        <dbReference type="Rhea" id="RHEA:15081"/>
        <dbReference type="ChEBI" id="CHEBI:30089"/>
        <dbReference type="ChEBI" id="CHEBI:30616"/>
        <dbReference type="ChEBI" id="CHEBI:43474"/>
        <dbReference type="ChEBI" id="CHEBI:57287"/>
        <dbReference type="ChEBI" id="CHEBI:57288"/>
        <dbReference type="ChEBI" id="CHEBI:456216"/>
        <dbReference type="EC" id="6.2.1.13"/>
    </reaction>
</comment>
<evidence type="ECO:0000256" key="1">
    <source>
        <dbReference type="ARBA" id="ARBA00001619"/>
    </source>
</evidence>
<dbReference type="EC" id="6.2.1.13" evidence="2"/>
<dbReference type="EMBL" id="JBHTAA010000002">
    <property type="protein sequence ID" value="MFC7203273.1"/>
    <property type="molecule type" value="Genomic_DNA"/>
</dbReference>
<evidence type="ECO:0000256" key="2">
    <source>
        <dbReference type="ARBA" id="ARBA00012957"/>
    </source>
</evidence>
<dbReference type="Pfam" id="PF13380">
    <property type="entry name" value="CoA_binding_2"/>
    <property type="match status" value="1"/>
</dbReference>
<dbReference type="RefSeq" id="WP_390222612.1">
    <property type="nucleotide sequence ID" value="NZ_JBHTAA010000002.1"/>
</dbReference>
<dbReference type="SMART" id="SM00881">
    <property type="entry name" value="CoA_binding"/>
    <property type="match status" value="1"/>
</dbReference>
<dbReference type="InterPro" id="IPR036291">
    <property type="entry name" value="NAD(P)-bd_dom_sf"/>
</dbReference>
<dbReference type="SUPFAM" id="SSF52210">
    <property type="entry name" value="Succinyl-CoA synthetase domains"/>
    <property type="match status" value="2"/>
</dbReference>
<evidence type="ECO:0000259" key="3">
    <source>
        <dbReference type="SMART" id="SM00881"/>
    </source>
</evidence>
<organism evidence="4 5">
    <name type="scientific">Haloferax namakaokahaiae</name>
    <dbReference type="NCBI Taxonomy" id="1748331"/>
    <lineage>
        <taxon>Archaea</taxon>
        <taxon>Methanobacteriati</taxon>
        <taxon>Methanobacteriota</taxon>
        <taxon>Stenosarchaea group</taxon>
        <taxon>Halobacteria</taxon>
        <taxon>Halobacteriales</taxon>
        <taxon>Haloferacaceae</taxon>
        <taxon>Haloferax</taxon>
    </lineage>
</organism>
<keyword evidence="4" id="KW-0436">Ligase</keyword>
<sequence>MTHTFELGRLFDPSSIAVVGASTKEGKIGYEAMENVHDFGGRVYPVNPSAEGSIFGASFVGSVTDIDDDVDLALLCVPAPIVPNVIEECGEAGVGAAVIYSGGFAEAGEEGVEIQRRMTEIANEHNIALLGPNTSGFVVPRTELFGSFATGVENFPPGGVAIVAQSGGVAHSLAFQATRERRGISAMVGLGNRANVGFEEVIEYFDADPETGAIILHVEGTDDARSLLQTCHDADTPVFAYKVGQADVGDFAASHTGALTGDHALYQAGFAQYGVPTVDSTSQLLDAGHVAASAPLPDGTNVGVVTAQAGPGIIIADRLKQAGVSLPSLEDETTETVNDILPGITYSANPVDTGRPMPEFGAVVRAVATDENIDAVLVYELHEAALGFPIEELDGLAEEVGKPVVFATAGPESDLAPDRTELEDAGVPVFESPERAADAVATLATYARLRDDAAPAGVIDDA</sequence>
<accession>A0ABD5ZEE9</accession>
<gene>
    <name evidence="4" type="ORF">ACFQJC_07080</name>
</gene>
<name>A0ABD5ZEE9_9EURY</name>
<dbReference type="AlphaFoldDB" id="A0ABD5ZEE9"/>
<dbReference type="Gene3D" id="3.40.50.261">
    <property type="entry name" value="Succinyl-CoA synthetase domains"/>
    <property type="match status" value="2"/>
</dbReference>
<dbReference type="PANTHER" id="PTHR42793:SF1">
    <property type="entry name" value="PEPTIDYL-LYSINE N-ACETYLTRANSFERASE PATZ"/>
    <property type="match status" value="1"/>
</dbReference>
<reference evidence="4 5" key="1">
    <citation type="journal article" date="2019" name="Int. J. Syst. Evol. Microbiol.">
        <title>The Global Catalogue of Microorganisms (GCM) 10K type strain sequencing project: providing services to taxonomists for standard genome sequencing and annotation.</title>
        <authorList>
            <consortium name="The Broad Institute Genomics Platform"/>
            <consortium name="The Broad Institute Genome Sequencing Center for Infectious Disease"/>
            <person name="Wu L."/>
            <person name="Ma J."/>
        </authorList>
    </citation>
    <scope>NUCLEOTIDE SEQUENCE [LARGE SCALE GENOMIC DNA]</scope>
    <source>
        <strain evidence="4 5">DSM 29988</strain>
    </source>
</reference>
<comment type="caution">
    <text evidence="4">The sequence shown here is derived from an EMBL/GenBank/DDBJ whole genome shotgun (WGS) entry which is preliminary data.</text>
</comment>
<evidence type="ECO:0000313" key="5">
    <source>
        <dbReference type="Proteomes" id="UP001596481"/>
    </source>
</evidence>
<dbReference type="GO" id="GO:0043758">
    <property type="term" value="F:acetate-CoA ligase (ADP-forming) activity"/>
    <property type="evidence" value="ECO:0007669"/>
    <property type="project" value="UniProtKB-EC"/>
</dbReference>
<evidence type="ECO:0000313" key="4">
    <source>
        <dbReference type="EMBL" id="MFC7203273.1"/>
    </source>
</evidence>
<keyword evidence="5" id="KW-1185">Reference proteome</keyword>
<dbReference type="InterPro" id="IPR016102">
    <property type="entry name" value="Succinyl-CoA_synth-like"/>
</dbReference>
<proteinExistence type="predicted"/>
<feature type="domain" description="CoA-binding" evidence="3">
    <location>
        <begin position="10"/>
        <end position="104"/>
    </location>
</feature>